<keyword evidence="2" id="KW-1185">Reference proteome</keyword>
<organism evidence="1 2">
    <name type="scientific">Trametes sanguinea</name>
    <dbReference type="NCBI Taxonomy" id="158606"/>
    <lineage>
        <taxon>Eukaryota</taxon>
        <taxon>Fungi</taxon>
        <taxon>Dikarya</taxon>
        <taxon>Basidiomycota</taxon>
        <taxon>Agaricomycotina</taxon>
        <taxon>Agaricomycetes</taxon>
        <taxon>Polyporales</taxon>
        <taxon>Polyporaceae</taxon>
        <taxon>Trametes</taxon>
    </lineage>
</organism>
<sequence>MHDTAFHTNEAPVPSSNVRRHTVLISPPPQRKASASVLRLRPHNKRPPSPSPRPLSVDQNTLWAKLRDLGAGGPLYDWLRMIYSRLAYVVRCNGELSDEFRALAGILVGDPASPILWNLFFSDFMPPPHDDDVYLDSLHVPYLAQADDVLLLSYSLEGLQIKLDILTRWCARNGLRISVPKSYTLAFGELPVHLLPIRLYDQPLRLVQTTPYVGISVTTSAKNIFSSHRKAQALKARRVANATLALESYIGPIPPDIAASLYMARVDPHLTYGCVVDPDVSEYDLLELEKVQNAFARRSFRLPKRAAPLPLMMELAIWPLRYRRVTLTLKFLLYLLSTDASVPTAAFRSILSLAKAGHPCWYTDLKHALAALPVPVVLDHRVAPTIEGVNLLLTAVRSSLLRHLQVAITTRDKLEFWRATVFPSVGGASASLDDILTIRPYYRNSSVEQARNIVRVLTSATPFAIEILRYQNVPRSRRVCRFCRKRLCLETEAHLLLHCAHPILVAARTAAYRALLHSVPSRATLQARLSPEQFFGRMLLDTLGDAAGTVATWIECVFERCKDIRVFKPLHIDNGFVQDETIDRKLTWILWADEVTRDERGIRLRAARLITQYMTKSSTILGLE</sequence>
<dbReference type="Proteomes" id="UP001144978">
    <property type="component" value="Unassembled WGS sequence"/>
</dbReference>
<proteinExistence type="predicted"/>
<accession>A0ACC1PZT7</accession>
<evidence type="ECO:0000313" key="2">
    <source>
        <dbReference type="Proteomes" id="UP001144978"/>
    </source>
</evidence>
<comment type="caution">
    <text evidence="1">The sequence shown here is derived from an EMBL/GenBank/DDBJ whole genome shotgun (WGS) entry which is preliminary data.</text>
</comment>
<dbReference type="EMBL" id="JANSHE010001187">
    <property type="protein sequence ID" value="KAJ3004046.1"/>
    <property type="molecule type" value="Genomic_DNA"/>
</dbReference>
<name>A0ACC1PZT7_9APHY</name>
<gene>
    <name evidence="1" type="ORF">NUW54_g4998</name>
</gene>
<evidence type="ECO:0000313" key="1">
    <source>
        <dbReference type="EMBL" id="KAJ3004046.1"/>
    </source>
</evidence>
<reference evidence="1" key="1">
    <citation type="submission" date="2022-08" db="EMBL/GenBank/DDBJ databases">
        <title>Genome Sequence of Pycnoporus sanguineus.</title>
        <authorList>
            <person name="Buettner E."/>
        </authorList>
    </citation>
    <scope>NUCLEOTIDE SEQUENCE</scope>
    <source>
        <strain evidence="1">CG-C14</strain>
    </source>
</reference>
<protein>
    <submittedName>
        <fullName evidence="1">Uncharacterized protein</fullName>
    </submittedName>
</protein>